<feature type="compositionally biased region" description="Basic and acidic residues" evidence="5">
    <location>
        <begin position="306"/>
        <end position="316"/>
    </location>
</feature>
<comment type="caution">
    <text evidence="6">The sequence shown here is derived from an EMBL/GenBank/DDBJ whole genome shotgun (WGS) entry which is preliminary data.</text>
</comment>
<feature type="compositionally biased region" description="Low complexity" evidence="5">
    <location>
        <begin position="1031"/>
        <end position="1044"/>
    </location>
</feature>
<dbReference type="PANTHER" id="PTHR24180:SF45">
    <property type="entry name" value="POLY [ADP-RIBOSE] POLYMERASE TANKYRASE"/>
    <property type="match status" value="1"/>
</dbReference>
<dbReference type="GeneID" id="73471279"/>
<feature type="compositionally biased region" description="Basic and acidic residues" evidence="5">
    <location>
        <begin position="1096"/>
        <end position="1123"/>
    </location>
</feature>
<feature type="repeat" description="ANK" evidence="3">
    <location>
        <begin position="786"/>
        <end position="818"/>
    </location>
</feature>
<dbReference type="EMBL" id="JAGSYN010000186">
    <property type="protein sequence ID" value="KAG7661979.1"/>
    <property type="molecule type" value="Genomic_DNA"/>
</dbReference>
<dbReference type="PANTHER" id="PTHR24180">
    <property type="entry name" value="CYCLIN-DEPENDENT KINASE INHIBITOR 2C-RELATED"/>
    <property type="match status" value="1"/>
</dbReference>
<name>A0A8J5Q5W5_9ASCO</name>
<feature type="compositionally biased region" description="Polar residues" evidence="5">
    <location>
        <begin position="38"/>
        <end position="48"/>
    </location>
</feature>
<feature type="compositionally biased region" description="Basic and acidic residues" evidence="5">
    <location>
        <begin position="375"/>
        <end position="398"/>
    </location>
</feature>
<dbReference type="InterPro" id="IPR002110">
    <property type="entry name" value="Ankyrin_rpt"/>
</dbReference>
<gene>
    <name evidence="6" type="ORF">J8A68_004479</name>
</gene>
<keyword evidence="2 3" id="KW-0040">ANK repeat</keyword>
<evidence type="ECO:0000256" key="5">
    <source>
        <dbReference type="SAM" id="MobiDB-lite"/>
    </source>
</evidence>
<feature type="region of interest" description="Disordered" evidence="5">
    <location>
        <begin position="1031"/>
        <end position="1192"/>
    </location>
</feature>
<feature type="compositionally biased region" description="Polar residues" evidence="5">
    <location>
        <begin position="295"/>
        <end position="304"/>
    </location>
</feature>
<evidence type="ECO:0008006" key="8">
    <source>
        <dbReference type="Google" id="ProtNLM"/>
    </source>
</evidence>
<feature type="repeat" description="ANK" evidence="3">
    <location>
        <begin position="750"/>
        <end position="782"/>
    </location>
</feature>
<feature type="compositionally biased region" description="Basic and acidic residues" evidence="5">
    <location>
        <begin position="454"/>
        <end position="504"/>
    </location>
</feature>
<feature type="compositionally biased region" description="Polar residues" evidence="5">
    <location>
        <begin position="173"/>
        <end position="186"/>
    </location>
</feature>
<keyword evidence="1" id="KW-0677">Repeat</keyword>
<evidence type="ECO:0000256" key="1">
    <source>
        <dbReference type="ARBA" id="ARBA00022737"/>
    </source>
</evidence>
<feature type="compositionally biased region" description="Basic and acidic residues" evidence="5">
    <location>
        <begin position="541"/>
        <end position="560"/>
    </location>
</feature>
<dbReference type="SMART" id="SM00248">
    <property type="entry name" value="ANK"/>
    <property type="match status" value="6"/>
</dbReference>
<evidence type="ECO:0000256" key="2">
    <source>
        <dbReference type="ARBA" id="ARBA00023043"/>
    </source>
</evidence>
<dbReference type="RefSeq" id="XP_049262212.1">
    <property type="nucleotide sequence ID" value="XM_049408442.1"/>
</dbReference>
<feature type="compositionally biased region" description="Low complexity" evidence="5">
    <location>
        <begin position="81"/>
        <end position="93"/>
    </location>
</feature>
<dbReference type="PROSITE" id="PS50088">
    <property type="entry name" value="ANK_REPEAT"/>
    <property type="match status" value="2"/>
</dbReference>
<feature type="region of interest" description="Disordered" evidence="5">
    <location>
        <begin position="1"/>
        <end position="593"/>
    </location>
</feature>
<feature type="compositionally biased region" description="Low complexity" evidence="5">
    <location>
        <begin position="21"/>
        <end position="37"/>
    </location>
</feature>
<dbReference type="OrthoDB" id="194358at2759"/>
<sequence>MSYNRSNNYYSSRYNKKPYDQQQHQQQSQSQQQPDQSATESSKSSTYIGTAGHGRDRDPNSGNAGGASPTSSSYPSRRDFYGSGSYRSRYESGNIGGNGSGSSGPYVSKFSDSTKGAGDGGGDKFYSRGANEGKRSPKTGDGSSSSSTYYGSASRRRPNVDRYESYPKYQQDKYYSSRGNIGSSNKRNYESGTSAAGGATSTPMYERRSGEASSRSDYKDDRRSAESIRADYKDDRRGSGDSVRLDYKTERRTGNESLSRTDYNDDRRSKSSTITPSSMTPTMSSTYRDDRRSSKLQPSEQYYPSRTREEKSENKKGPAFYRDSSIPHSRKSSWDYSGQSRTGSRDETSRRSSASDNSRRGSIGDNNNNPVVIPGKKEIEEKPVIKKEEEIEKIKPEPKQLTAKKTSFADYLKSSKERNKETKEKSVEVEEKSEAEKKDEKVPAIEEVIEEKEQESKLSESILEKDEQEDKASKDEDQSKLGADNGDKSTESKELKEAIEKQDILRASTDEENESISPMEVDKDDDSLLEKETETKDEEVMEKIEDTKSEAKPIENKMEIDTEEPKEEEEAKPTRSESFADMSALSSIDESDDDFKLEELEAIPETKEIELSKTQSSVEKDVDIVELSEAETVIHHTPPRIKKGRKLIRKKEYDEERHQLKRKGTTIESSEEESEEDDESDGENRESTPSSRSQRGTSEEPRKHHNRPPYKIKRDAGGRTLLQRACKKGNFADVKDYITRGASANEKDFCGFTCLHEAALEGHTEIVKYLIENGANVNAKADEVGDCETPLIDAAENKHLETVKVLLENGANPNIFNIDGFTALTKVYNEHADEEGYEEIIEVLEEATAKFNKHHQAKAASSSRTGSPVPIRVVEDPNDTYFADLIKRKGIYKYAAENAKEITANYFVSGNNLQAKPDILILAARNGHSELVDIILGLNPTPYDIDTESPCGVTALLASVGRGHSEVVESLLSKDADPFKTRKRDGLNALEIAQRSAHFDPKEVALIQKYMEKRSGNKVVETLAVKVASRITSRASSRAPSVPVSEDEEEEEKHVVQVDEDEAQDYEIKSEQEVELESESEKEVSEEEENEEEEIAEAKEQKLNKVQSNEEKKRRREASDDTMRHRKLKKIKSESVIKRLSSAMFEEPTPQEIQIDEEIPRGMSATPPPPSSSSSAGAPEKKQSAPISPLPLTKAQVEMKMKNAEEARIWQEKVEAKKKARREMFLKSEKEKEQKRKEEEEKRLEEERRIAKLKEEERLKLAKEAEAQAKALFEQRAVMKRSLTIEQYPIGLRSVTFNSNPTESTIEKYLPLYIFNIDNERYVVDLQVALLTCTPVSKIHEKLNPASLKVTDNEVKSKIWKLFFKFVGLDPKHPTRNQNILRKEGHGQFQNLLIHFIKFTDASSLLEEDFPLVYNTIWSDFQTKSIEVLLDSLCSFDDLDRDDFVQDGDMEIVIDAKSIDKFIPPHLAYRKDIIRTVSVSSRPLW</sequence>
<feature type="region of interest" description="Disordered" evidence="5">
    <location>
        <begin position="605"/>
        <end position="718"/>
    </location>
</feature>
<feature type="compositionally biased region" description="Acidic residues" evidence="5">
    <location>
        <begin position="1073"/>
        <end position="1095"/>
    </location>
</feature>
<dbReference type="Pfam" id="PF12796">
    <property type="entry name" value="Ank_2"/>
    <property type="match status" value="2"/>
</dbReference>
<feature type="compositionally biased region" description="Low complexity" evidence="5">
    <location>
        <begin position="1"/>
        <end position="13"/>
    </location>
</feature>
<dbReference type="InterPro" id="IPR051637">
    <property type="entry name" value="Ank_repeat_dom-contain_49"/>
</dbReference>
<reference evidence="6 7" key="1">
    <citation type="journal article" date="2021" name="DNA Res.">
        <title>Genome analysis of Candida subhashii reveals its hybrid nature and dual mitochondrial genome conformations.</title>
        <authorList>
            <person name="Mixao V."/>
            <person name="Hegedusova E."/>
            <person name="Saus E."/>
            <person name="Pryszcz L.P."/>
            <person name="Cillingova A."/>
            <person name="Nosek J."/>
            <person name="Gabaldon T."/>
        </authorList>
    </citation>
    <scope>NUCLEOTIDE SEQUENCE [LARGE SCALE GENOMIC DNA]</scope>
    <source>
        <strain evidence="6 7">CBS 10753</strain>
    </source>
</reference>
<evidence type="ECO:0000256" key="4">
    <source>
        <dbReference type="SAM" id="Coils"/>
    </source>
</evidence>
<feature type="compositionally biased region" description="Low complexity" evidence="5">
    <location>
        <begin position="191"/>
        <end position="202"/>
    </location>
</feature>
<evidence type="ECO:0000313" key="6">
    <source>
        <dbReference type="EMBL" id="KAG7661979.1"/>
    </source>
</evidence>
<organism evidence="6 7">
    <name type="scientific">[Candida] subhashii</name>
    <dbReference type="NCBI Taxonomy" id="561895"/>
    <lineage>
        <taxon>Eukaryota</taxon>
        <taxon>Fungi</taxon>
        <taxon>Dikarya</taxon>
        <taxon>Ascomycota</taxon>
        <taxon>Saccharomycotina</taxon>
        <taxon>Pichiomycetes</taxon>
        <taxon>Debaryomycetaceae</taxon>
        <taxon>Spathaspora</taxon>
    </lineage>
</organism>
<dbReference type="PROSITE" id="PS50297">
    <property type="entry name" value="ANK_REP_REGION"/>
    <property type="match status" value="2"/>
</dbReference>
<dbReference type="Proteomes" id="UP000694255">
    <property type="component" value="Unassembled WGS sequence"/>
</dbReference>
<accession>A0A8J5Q5W5</accession>
<keyword evidence="7" id="KW-1185">Reference proteome</keyword>
<feature type="compositionally biased region" description="Basic residues" evidence="5">
    <location>
        <begin position="637"/>
        <end position="649"/>
    </location>
</feature>
<evidence type="ECO:0000313" key="7">
    <source>
        <dbReference type="Proteomes" id="UP000694255"/>
    </source>
</evidence>
<proteinExistence type="predicted"/>
<feature type="compositionally biased region" description="Basic and acidic residues" evidence="5">
    <location>
        <begin position="121"/>
        <end position="135"/>
    </location>
</feature>
<feature type="compositionally biased region" description="Basic and acidic residues" evidence="5">
    <location>
        <begin position="205"/>
        <end position="254"/>
    </location>
</feature>
<evidence type="ECO:0000256" key="3">
    <source>
        <dbReference type="PROSITE-ProRule" id="PRU00023"/>
    </source>
</evidence>
<feature type="coiled-coil region" evidence="4">
    <location>
        <begin position="1223"/>
        <end position="1282"/>
    </location>
</feature>
<feature type="compositionally biased region" description="Low complexity" evidence="5">
    <location>
        <begin position="271"/>
        <end position="286"/>
    </location>
</feature>
<keyword evidence="4" id="KW-0175">Coiled coil</keyword>
<feature type="compositionally biased region" description="Acidic residues" evidence="5">
    <location>
        <begin position="669"/>
        <end position="681"/>
    </location>
</feature>
<feature type="compositionally biased region" description="Basic and acidic residues" evidence="5">
    <location>
        <begin position="413"/>
        <end position="444"/>
    </location>
</feature>
<protein>
    <recommendedName>
        <fullName evidence="8">Protein HOS4</fullName>
    </recommendedName>
</protein>
<feature type="compositionally biased region" description="Low complexity" evidence="5">
    <location>
        <begin position="139"/>
        <end position="153"/>
    </location>
</feature>